<organism evidence="2 3">
    <name type="scientific">Caenorhabditis briggsae</name>
    <dbReference type="NCBI Taxonomy" id="6238"/>
    <lineage>
        <taxon>Eukaryota</taxon>
        <taxon>Metazoa</taxon>
        <taxon>Ecdysozoa</taxon>
        <taxon>Nematoda</taxon>
        <taxon>Chromadorea</taxon>
        <taxon>Rhabditida</taxon>
        <taxon>Rhabditina</taxon>
        <taxon>Rhabditomorpha</taxon>
        <taxon>Rhabditoidea</taxon>
        <taxon>Rhabditidae</taxon>
        <taxon>Peloderinae</taxon>
        <taxon>Caenorhabditis</taxon>
    </lineage>
</organism>
<reference evidence="2 3" key="1">
    <citation type="submission" date="2022-05" db="EMBL/GenBank/DDBJ databases">
        <title>Chromosome-level reference genomes for two strains of Caenorhabditis briggsae: an improved platform for comparative genomics.</title>
        <authorList>
            <person name="Stevens L."/>
            <person name="Andersen E.C."/>
        </authorList>
    </citation>
    <scope>NUCLEOTIDE SEQUENCE [LARGE SCALE GENOMIC DNA]</scope>
    <source>
        <strain evidence="2">QX1410_ONT</strain>
        <tissue evidence="2">Whole-organism</tissue>
    </source>
</reference>
<dbReference type="EMBL" id="CP090896">
    <property type="protein sequence ID" value="ULT81968.1"/>
    <property type="molecule type" value="Genomic_DNA"/>
</dbReference>
<dbReference type="AlphaFoldDB" id="A0AAE8ZX12"/>
<evidence type="ECO:0000256" key="1">
    <source>
        <dbReference type="SAM" id="MobiDB-lite"/>
    </source>
</evidence>
<protein>
    <submittedName>
        <fullName evidence="2">Uncharacterized protein</fullName>
    </submittedName>
</protein>
<proteinExistence type="predicted"/>
<dbReference type="Proteomes" id="UP000827892">
    <property type="component" value="Chromosome X"/>
</dbReference>
<evidence type="ECO:0000313" key="2">
    <source>
        <dbReference type="EMBL" id="ULT81968.1"/>
    </source>
</evidence>
<feature type="compositionally biased region" description="Basic and acidic residues" evidence="1">
    <location>
        <begin position="441"/>
        <end position="458"/>
    </location>
</feature>
<accession>A0AAE8ZX12</accession>
<gene>
    <name evidence="2" type="ORF">L3Y34_011732</name>
</gene>
<name>A0AAE8ZX12_CAEBR</name>
<sequence length="500" mass="58598">MEENEPNWKNWKIRPFHVLPNNNIVYHEKEAPRRTEFKKHAEEKRVYSLRLMSGWPPEKGRYTTTTHSEYETRLHNTRFLPGHLRPATSYEFLTEKKEMEIRRHFLRIAATYDFPLCQMDYENFTLYVCLNPNWASTNGMPDPNAHLHVQEIFTAKRYPTGLTLLFPPREKDEMVDAVVQEVKSLISPDKSHPLVLSVKENPVDILLRMADIPRYERNLRFYFLAGQVMLRATTYNRDHRASKDVCQLVLGERMEEDDGGSQVKLPNSIMPDEITPAMVDALYIGLLERMISRNVKISHWFVKLNEKVVHHGDPIRPPKNIEEMKELAFRFFNWLKAHKEVFFKGSPDDLTKNPMMEIRFWRRGVEPWEEKTIILVTISNRNFNSTFNPHGPKFGNLLFKTTRMKLQTGVSSKDLSTIKELAELEKHKEAMEAVKTNEQNSKAKETGEMDKKEEEQKTDVVDKIKNSIYSVAKTKWENCCLKPDNCCVVKAVRKLTNSER</sequence>
<evidence type="ECO:0000313" key="3">
    <source>
        <dbReference type="Proteomes" id="UP000827892"/>
    </source>
</evidence>
<feature type="region of interest" description="Disordered" evidence="1">
    <location>
        <begin position="432"/>
        <end position="458"/>
    </location>
</feature>